<dbReference type="Pfam" id="PF17783">
    <property type="entry name" value="WHD_CvfB"/>
    <property type="match status" value="1"/>
</dbReference>
<protein>
    <recommendedName>
        <fullName evidence="2">S1 motif domain-containing protein</fullName>
    </recommendedName>
</protein>
<dbReference type="GO" id="GO:0003676">
    <property type="term" value="F:nucleic acid binding"/>
    <property type="evidence" value="ECO:0007669"/>
    <property type="project" value="InterPro"/>
</dbReference>
<proteinExistence type="inferred from homology"/>
<dbReference type="RefSeq" id="WP_213096483.1">
    <property type="nucleotide sequence ID" value="NZ_JAGYPK010000001.1"/>
</dbReference>
<dbReference type="Pfam" id="PF21543">
    <property type="entry name" value="CvfB_2nd"/>
    <property type="match status" value="1"/>
</dbReference>
<comment type="caution">
    <text evidence="3">The sequence shown here is derived from an EMBL/GenBank/DDBJ whole genome shotgun (WGS) entry which is preliminary data.</text>
</comment>
<gene>
    <name evidence="3" type="ORF">KHA91_01680</name>
</gene>
<dbReference type="PROSITE" id="PS50126">
    <property type="entry name" value="S1"/>
    <property type="match status" value="1"/>
</dbReference>
<dbReference type="InterPro" id="IPR012340">
    <property type="entry name" value="NA-bd_OB-fold"/>
</dbReference>
<dbReference type="InterPro" id="IPR003029">
    <property type="entry name" value="S1_domain"/>
</dbReference>
<comment type="similarity">
    <text evidence="1">Belongs to the CvfB family.</text>
</comment>
<keyword evidence="4" id="KW-1185">Reference proteome</keyword>
<dbReference type="InterPro" id="IPR048588">
    <property type="entry name" value="CvfB_S1_2nd"/>
</dbReference>
<dbReference type="Gene3D" id="1.10.10.10">
    <property type="entry name" value="Winged helix-like DNA-binding domain superfamily/Winged helix DNA-binding domain"/>
    <property type="match status" value="1"/>
</dbReference>
<sequence length="285" mass="32478">MEAGTVATLRVVREAPFGFFLTDEYEDVLLHHTEIADDMDIELDQDVEVFLYQDHEGRLSATFTIPTVQIGKYDWVEVVEIKKGLGVFVNIGLRKDILVSMDDLPELFHLWPNVGDRLYCSLKTDSKNRLFGKLGTEEVMRELAVPADRSKFNKNVSGHVYRLLLAGSFIITDEGFMGFIHESQRGEEPRLGQKVEGRIIDIKEDGTVNVSLLPRSYEQIDTDADKIYEYILGRGGSMPYGDKSLPDEIKKRFNLSKGAFKRAIGKLMKEEKVTQKDGWTHIKEK</sequence>
<dbReference type="SMART" id="SM00316">
    <property type="entry name" value="S1"/>
    <property type="match status" value="3"/>
</dbReference>
<evidence type="ECO:0000259" key="2">
    <source>
        <dbReference type="PROSITE" id="PS50126"/>
    </source>
</evidence>
<organism evidence="3 4">
    <name type="scientific">Lederbergia citrea</name>
    <dbReference type="NCBI Taxonomy" id="2833581"/>
    <lineage>
        <taxon>Bacteria</taxon>
        <taxon>Bacillati</taxon>
        <taxon>Bacillota</taxon>
        <taxon>Bacilli</taxon>
        <taxon>Bacillales</taxon>
        <taxon>Bacillaceae</taxon>
        <taxon>Lederbergia</taxon>
    </lineage>
</organism>
<dbReference type="Proteomes" id="UP000676456">
    <property type="component" value="Unassembled WGS sequence"/>
</dbReference>
<dbReference type="InterPro" id="IPR048587">
    <property type="entry name" value="CvfB_S1_3rd"/>
</dbReference>
<reference evidence="3 4" key="1">
    <citation type="submission" date="2021-05" db="EMBL/GenBank/DDBJ databases">
        <title>Novel Bacillus species.</title>
        <authorList>
            <person name="Liu G."/>
        </authorList>
    </citation>
    <scope>NUCLEOTIDE SEQUENCE [LARGE SCALE GENOMIC DNA]</scope>
    <source>
        <strain evidence="3 4">FJAT-49682</strain>
    </source>
</reference>
<dbReference type="AlphaFoldDB" id="A0A942UIV5"/>
<feature type="domain" description="S1 motif" evidence="2">
    <location>
        <begin position="153"/>
        <end position="213"/>
    </location>
</feature>
<dbReference type="PANTHER" id="PTHR37296:SF1">
    <property type="entry name" value="CONSERVED VIRULENCE FACTOR B"/>
    <property type="match status" value="1"/>
</dbReference>
<dbReference type="EMBL" id="JAGYPN010000001">
    <property type="protein sequence ID" value="MBS4221465.1"/>
    <property type="molecule type" value="Genomic_DNA"/>
</dbReference>
<dbReference type="Gene3D" id="2.40.50.140">
    <property type="entry name" value="Nucleic acid-binding proteins"/>
    <property type="match status" value="2"/>
</dbReference>
<dbReference type="PIRSF" id="PIRSF012524">
    <property type="entry name" value="YitL_S1"/>
    <property type="match status" value="1"/>
</dbReference>
<dbReference type="Pfam" id="PF13509">
    <property type="entry name" value="S1_2"/>
    <property type="match status" value="1"/>
</dbReference>
<evidence type="ECO:0000313" key="3">
    <source>
        <dbReference type="EMBL" id="MBS4221465.1"/>
    </source>
</evidence>
<name>A0A942UIV5_9BACI</name>
<evidence type="ECO:0000256" key="1">
    <source>
        <dbReference type="PIRNR" id="PIRNR012524"/>
    </source>
</evidence>
<dbReference type="InterPro" id="IPR036388">
    <property type="entry name" value="WH-like_DNA-bd_sf"/>
</dbReference>
<dbReference type="Pfam" id="PF21191">
    <property type="entry name" value="CvfB_1st"/>
    <property type="match status" value="1"/>
</dbReference>
<dbReference type="InterPro" id="IPR039566">
    <property type="entry name" value="CvfB_S1_st"/>
</dbReference>
<dbReference type="InterPro" id="IPR014464">
    <property type="entry name" value="CvfB_fam"/>
</dbReference>
<accession>A0A942UIV5</accession>
<evidence type="ECO:0000313" key="4">
    <source>
        <dbReference type="Proteomes" id="UP000676456"/>
    </source>
</evidence>
<dbReference type="PANTHER" id="PTHR37296">
    <property type="entry name" value="CONSERVED VIRULENCE FACTOR B"/>
    <property type="match status" value="1"/>
</dbReference>
<dbReference type="InterPro" id="IPR040764">
    <property type="entry name" value="CvfB_WH"/>
</dbReference>